<evidence type="ECO:0000256" key="1">
    <source>
        <dbReference type="ARBA" id="ARBA00004429"/>
    </source>
</evidence>
<feature type="transmembrane region" description="Helical" evidence="10">
    <location>
        <begin position="307"/>
        <end position="332"/>
    </location>
</feature>
<keyword evidence="5 10" id="KW-0812">Transmembrane</keyword>
<comment type="caution">
    <text evidence="11">The sequence shown here is derived from an EMBL/GenBank/DDBJ whole genome shotgun (WGS) entry which is preliminary data.</text>
</comment>
<evidence type="ECO:0000313" key="12">
    <source>
        <dbReference type="Proteomes" id="UP000323258"/>
    </source>
</evidence>
<evidence type="ECO:0000256" key="7">
    <source>
        <dbReference type="ARBA" id="ARBA00023065"/>
    </source>
</evidence>
<organism evidence="11 12">
    <name type="scientific">Neoaquamicrobium microcysteis</name>
    <dbReference type="NCBI Taxonomy" id="2682781"/>
    <lineage>
        <taxon>Bacteria</taxon>
        <taxon>Pseudomonadati</taxon>
        <taxon>Pseudomonadota</taxon>
        <taxon>Alphaproteobacteria</taxon>
        <taxon>Hyphomicrobiales</taxon>
        <taxon>Phyllobacteriaceae</taxon>
        <taxon>Neoaquamicrobium</taxon>
    </lineage>
</organism>
<dbReference type="GO" id="GO:0015297">
    <property type="term" value="F:antiporter activity"/>
    <property type="evidence" value="ECO:0007669"/>
    <property type="project" value="UniProtKB-KW"/>
</dbReference>
<name>A0A5D4GP15_9HYPH</name>
<keyword evidence="4" id="KW-1003">Cell membrane</keyword>
<feature type="transmembrane region" description="Helical" evidence="10">
    <location>
        <begin position="410"/>
        <end position="430"/>
    </location>
</feature>
<dbReference type="OrthoDB" id="9780160at2"/>
<reference evidence="11 12" key="1">
    <citation type="submission" date="2019-08" db="EMBL/GenBank/DDBJ databases">
        <authorList>
            <person name="Seo Y.L."/>
        </authorList>
    </citation>
    <scope>NUCLEOTIDE SEQUENCE [LARGE SCALE GENOMIC DNA]</scope>
    <source>
        <strain evidence="11 12">MaA-C15</strain>
    </source>
</reference>
<feature type="transmembrane region" description="Helical" evidence="10">
    <location>
        <begin position="384"/>
        <end position="404"/>
    </location>
</feature>
<keyword evidence="3" id="KW-0050">Antiport</keyword>
<feature type="transmembrane region" description="Helical" evidence="10">
    <location>
        <begin position="84"/>
        <end position="108"/>
    </location>
</feature>
<evidence type="ECO:0000256" key="9">
    <source>
        <dbReference type="ARBA" id="ARBA00031636"/>
    </source>
</evidence>
<dbReference type="AlphaFoldDB" id="A0A5D4GP15"/>
<dbReference type="Pfam" id="PF01554">
    <property type="entry name" value="MatE"/>
    <property type="match status" value="2"/>
</dbReference>
<gene>
    <name evidence="11" type="ORF">FY036_22705</name>
</gene>
<dbReference type="GO" id="GO:0042910">
    <property type="term" value="F:xenobiotic transmembrane transporter activity"/>
    <property type="evidence" value="ECO:0007669"/>
    <property type="project" value="InterPro"/>
</dbReference>
<feature type="transmembrane region" description="Helical" evidence="10">
    <location>
        <begin position="150"/>
        <end position="169"/>
    </location>
</feature>
<dbReference type="RefSeq" id="WP_148917160.1">
    <property type="nucleotide sequence ID" value="NZ_VSZS01000068.1"/>
</dbReference>
<dbReference type="PIRSF" id="PIRSF006603">
    <property type="entry name" value="DinF"/>
    <property type="match status" value="1"/>
</dbReference>
<dbReference type="EMBL" id="VSZS01000068">
    <property type="protein sequence ID" value="TYR29864.1"/>
    <property type="molecule type" value="Genomic_DNA"/>
</dbReference>
<dbReference type="PANTHER" id="PTHR43298:SF2">
    <property type="entry name" value="FMN_FAD EXPORTER YEEO-RELATED"/>
    <property type="match status" value="1"/>
</dbReference>
<feature type="transmembrane region" description="Helical" evidence="10">
    <location>
        <begin position="120"/>
        <end position="138"/>
    </location>
</feature>
<comment type="subcellular location">
    <subcellularLocation>
        <location evidence="1">Cell inner membrane</location>
        <topology evidence="1">Multi-pass membrane protein</topology>
    </subcellularLocation>
</comment>
<evidence type="ECO:0000256" key="3">
    <source>
        <dbReference type="ARBA" id="ARBA00022449"/>
    </source>
</evidence>
<evidence type="ECO:0000256" key="8">
    <source>
        <dbReference type="ARBA" id="ARBA00023136"/>
    </source>
</evidence>
<evidence type="ECO:0000256" key="2">
    <source>
        <dbReference type="ARBA" id="ARBA00022448"/>
    </source>
</evidence>
<evidence type="ECO:0000256" key="10">
    <source>
        <dbReference type="SAM" id="Phobius"/>
    </source>
</evidence>
<dbReference type="GO" id="GO:0006811">
    <property type="term" value="P:monoatomic ion transport"/>
    <property type="evidence" value="ECO:0007669"/>
    <property type="project" value="UniProtKB-KW"/>
</dbReference>
<reference evidence="11 12" key="2">
    <citation type="submission" date="2019-09" db="EMBL/GenBank/DDBJ databases">
        <title>Mesorhizobium sp. MaA-C15 isolated from Microcystis aeruginosa.</title>
        <authorList>
            <person name="Jeong S.E."/>
            <person name="Jin H.M."/>
            <person name="Jeon C.O."/>
        </authorList>
    </citation>
    <scope>NUCLEOTIDE SEQUENCE [LARGE SCALE GENOMIC DNA]</scope>
    <source>
        <strain evidence="11 12">MaA-C15</strain>
    </source>
</reference>
<evidence type="ECO:0000256" key="6">
    <source>
        <dbReference type="ARBA" id="ARBA00022989"/>
    </source>
</evidence>
<feature type="transmembrane region" description="Helical" evidence="10">
    <location>
        <begin position="181"/>
        <end position="205"/>
    </location>
</feature>
<dbReference type="GO" id="GO:0005886">
    <property type="term" value="C:plasma membrane"/>
    <property type="evidence" value="ECO:0007669"/>
    <property type="project" value="UniProtKB-SubCell"/>
</dbReference>
<feature type="transmembrane region" description="Helical" evidence="10">
    <location>
        <begin position="344"/>
        <end position="363"/>
    </location>
</feature>
<dbReference type="Proteomes" id="UP000323258">
    <property type="component" value="Unassembled WGS sequence"/>
</dbReference>
<feature type="transmembrane region" description="Helical" evidence="10">
    <location>
        <begin position="263"/>
        <end position="286"/>
    </location>
</feature>
<feature type="transmembrane region" description="Helical" evidence="10">
    <location>
        <begin position="43"/>
        <end position="64"/>
    </location>
</feature>
<keyword evidence="6 10" id="KW-1133">Transmembrane helix</keyword>
<dbReference type="InterPro" id="IPR002528">
    <property type="entry name" value="MATE_fam"/>
</dbReference>
<keyword evidence="2" id="KW-0813">Transport</keyword>
<evidence type="ECO:0000313" key="11">
    <source>
        <dbReference type="EMBL" id="TYR29864.1"/>
    </source>
</evidence>
<keyword evidence="12" id="KW-1185">Reference proteome</keyword>
<dbReference type="CDD" id="cd13131">
    <property type="entry name" value="MATE_NorM_like"/>
    <property type="match status" value="1"/>
</dbReference>
<dbReference type="PANTHER" id="PTHR43298">
    <property type="entry name" value="MULTIDRUG RESISTANCE PROTEIN NORM-RELATED"/>
    <property type="match status" value="1"/>
</dbReference>
<keyword evidence="7" id="KW-0406">Ion transport</keyword>
<keyword evidence="8 10" id="KW-0472">Membrane</keyword>
<feature type="transmembrane region" description="Helical" evidence="10">
    <location>
        <begin position="232"/>
        <end position="257"/>
    </location>
</feature>
<proteinExistence type="predicted"/>
<dbReference type="InterPro" id="IPR050222">
    <property type="entry name" value="MATE_MdtK"/>
</dbReference>
<dbReference type="NCBIfam" id="TIGR00797">
    <property type="entry name" value="matE"/>
    <property type="match status" value="1"/>
</dbReference>
<dbReference type="InterPro" id="IPR048279">
    <property type="entry name" value="MdtK-like"/>
</dbReference>
<sequence length="440" mass="47527">MLALAWPMILTNLGQTAMTATDVMMMGRLGPDALAAGTLGANLYFAPMIFGLGLILAVSPMIAFELGRKRHSVRDVRRTVRQGLWISALVALPIWALLWQAETILLAMGQDPALSAQAGVYMRAMQWAILPFYGFVVLRSFISALERPGWALAIVFLAVGFNVLCNYALMFGNLGFPRLELMGAGIATTASATLMFAGMVAAVSLDRRFRRYQLFGRFWRADWARFRELFRLGLPIAGIYTFEVTIFNAAALVMGLIDSVSLAAHAIAIQVASLSFMVPMGVGQAATVRVGRAYGGGDRDGVTRAGWTAFVMGVGFMALMAMLMLFAPHLLIMAFIDLSAPENLPVVEMAVTFLALAALFQVVDGAQAVGSGMLRGLQDTTVPMIYAALGYWGVGLPLGVWLAFPMGLNGVGIWIGLSSGLAVVAVLLIARWTRRERLMR</sequence>
<accession>A0A5D4GP15</accession>
<evidence type="ECO:0000256" key="4">
    <source>
        <dbReference type="ARBA" id="ARBA00022475"/>
    </source>
</evidence>
<protein>
    <recommendedName>
        <fullName evidence="9">Multidrug-efflux transporter</fullName>
    </recommendedName>
</protein>
<evidence type="ECO:0000256" key="5">
    <source>
        <dbReference type="ARBA" id="ARBA00022692"/>
    </source>
</evidence>